<dbReference type="Pfam" id="PF00581">
    <property type="entry name" value="Rhodanese"/>
    <property type="match status" value="2"/>
</dbReference>
<keyword evidence="5" id="KW-1185">Reference proteome</keyword>
<dbReference type="AlphaFoldDB" id="A0AAV0UKK9"/>
<feature type="domain" description="Rhodanese" evidence="3">
    <location>
        <begin position="192"/>
        <end position="308"/>
    </location>
</feature>
<name>A0AAV0UKK9_HYABA</name>
<dbReference type="Proteomes" id="UP001162031">
    <property type="component" value="Unassembled WGS sequence"/>
</dbReference>
<dbReference type="Gene3D" id="3.40.250.10">
    <property type="entry name" value="Rhodanese-like domain"/>
    <property type="match status" value="2"/>
</dbReference>
<dbReference type="PANTHER" id="PTHR11364:SF27">
    <property type="entry name" value="SULFURTRANSFERASE"/>
    <property type="match status" value="1"/>
</dbReference>
<evidence type="ECO:0000256" key="2">
    <source>
        <dbReference type="ARBA" id="ARBA00022737"/>
    </source>
</evidence>
<dbReference type="SMART" id="SM00450">
    <property type="entry name" value="RHOD"/>
    <property type="match status" value="2"/>
</dbReference>
<dbReference type="GO" id="GO:0004792">
    <property type="term" value="F:thiosulfate-cyanide sulfurtransferase activity"/>
    <property type="evidence" value="ECO:0007669"/>
    <property type="project" value="TreeGrafter"/>
</dbReference>
<dbReference type="CDD" id="cd01449">
    <property type="entry name" value="TST_Repeat_2"/>
    <property type="match status" value="1"/>
</dbReference>
<keyword evidence="2" id="KW-0677">Repeat</keyword>
<organism evidence="4 5">
    <name type="scientific">Hyaloperonospora brassicae</name>
    <name type="common">Brassica downy mildew</name>
    <name type="synonym">Peronospora brassicae</name>
    <dbReference type="NCBI Taxonomy" id="162125"/>
    <lineage>
        <taxon>Eukaryota</taxon>
        <taxon>Sar</taxon>
        <taxon>Stramenopiles</taxon>
        <taxon>Oomycota</taxon>
        <taxon>Peronosporomycetes</taxon>
        <taxon>Peronosporales</taxon>
        <taxon>Peronosporaceae</taxon>
        <taxon>Hyaloperonospora</taxon>
    </lineage>
</organism>
<dbReference type="InterPro" id="IPR045078">
    <property type="entry name" value="TST/MPST-like"/>
</dbReference>
<evidence type="ECO:0000259" key="3">
    <source>
        <dbReference type="PROSITE" id="PS50206"/>
    </source>
</evidence>
<reference evidence="4" key="1">
    <citation type="submission" date="2022-12" db="EMBL/GenBank/DDBJ databases">
        <authorList>
            <person name="Webb A."/>
        </authorList>
    </citation>
    <scope>NUCLEOTIDE SEQUENCE</scope>
    <source>
        <strain evidence="4">Hp1</strain>
    </source>
</reference>
<keyword evidence="1" id="KW-0808">Transferase</keyword>
<proteinExistence type="predicted"/>
<evidence type="ECO:0000313" key="5">
    <source>
        <dbReference type="Proteomes" id="UP001162031"/>
    </source>
</evidence>
<evidence type="ECO:0000313" key="4">
    <source>
        <dbReference type="EMBL" id="CAI5736718.1"/>
    </source>
</evidence>
<comment type="caution">
    <text evidence="4">The sequence shown here is derived from an EMBL/GenBank/DDBJ whole genome shotgun (WGS) entry which is preliminary data.</text>
</comment>
<protein>
    <recommendedName>
        <fullName evidence="3">Rhodanese domain-containing protein</fullName>
    </recommendedName>
</protein>
<dbReference type="GO" id="GO:0005739">
    <property type="term" value="C:mitochondrion"/>
    <property type="evidence" value="ECO:0007669"/>
    <property type="project" value="TreeGrafter"/>
</dbReference>
<feature type="domain" description="Rhodanese" evidence="3">
    <location>
        <begin position="47"/>
        <end position="159"/>
    </location>
</feature>
<dbReference type="InterPro" id="IPR036873">
    <property type="entry name" value="Rhodanese-like_dom_sf"/>
</dbReference>
<gene>
    <name evidence="4" type="ORF">HBR001_LOCUS6916</name>
</gene>
<dbReference type="PROSITE" id="PS50206">
    <property type="entry name" value="RHODANESE_3"/>
    <property type="match status" value="2"/>
</dbReference>
<sequence length="318" mass="35357">MLSSLRLCSPQLHTLRAVSVLRVQSIRRCAVSALVDSKWVRNAQTSGQPEILLLDCNDAASYLRGHIPNAVHCTMAASLCKDPTPGETGVTSAQLFRDAVQTLQVPKDATIVLYGDGRLTLLATRTWWVFRHFGFPLDQLKVLDGGLEQWKADDNEVATGEADDRETVAECWAQPVDTHKLVGLQAVQKGITDGATQFVDARSPDEYWGEHASKNARTGHIPGAVHFNWTEGVDVLRNGRFKTKDELEKVFVDTLRFDKDKPVITYCQAAIRATHTAFLLEQILGFKNVTIYEDSMQEYLNRDDTEVATADDLKGAEQ</sequence>
<dbReference type="SUPFAM" id="SSF52821">
    <property type="entry name" value="Rhodanese/Cell cycle control phosphatase"/>
    <property type="match status" value="2"/>
</dbReference>
<dbReference type="InterPro" id="IPR001763">
    <property type="entry name" value="Rhodanese-like_dom"/>
</dbReference>
<evidence type="ECO:0000256" key="1">
    <source>
        <dbReference type="ARBA" id="ARBA00022679"/>
    </source>
</evidence>
<dbReference type="EMBL" id="CANTFL010001315">
    <property type="protein sequence ID" value="CAI5736718.1"/>
    <property type="molecule type" value="Genomic_DNA"/>
</dbReference>
<accession>A0AAV0UKK9</accession>
<dbReference type="PANTHER" id="PTHR11364">
    <property type="entry name" value="THIOSULFATE SULFERTANSFERASE"/>
    <property type="match status" value="1"/>
</dbReference>